<dbReference type="Proteomes" id="UP001054820">
    <property type="component" value="Chromosome"/>
</dbReference>
<evidence type="ECO:0000313" key="1">
    <source>
        <dbReference type="EMBL" id="BCN92436.1"/>
    </source>
</evidence>
<organism evidence="1 2">
    <name type="scientific">Thiomicrorhabdus immobilis</name>
    <dbReference type="NCBI Taxonomy" id="2791037"/>
    <lineage>
        <taxon>Bacteria</taxon>
        <taxon>Pseudomonadati</taxon>
        <taxon>Pseudomonadota</taxon>
        <taxon>Gammaproteobacteria</taxon>
        <taxon>Thiotrichales</taxon>
        <taxon>Piscirickettsiaceae</taxon>
        <taxon>Thiomicrorhabdus</taxon>
    </lineage>
</organism>
<gene>
    <name evidence="1" type="ORF">THMIRHAM_02210</name>
</gene>
<reference evidence="1" key="1">
    <citation type="journal article" date="2022" name="Arch. Microbiol.">
        <title>Thiomicrorhabdus immobilis sp. nov., a mesophilic sulfur-oxidizing bacterium isolated from sediment of a brackish lake in northern Japan.</title>
        <authorList>
            <person name="Kojima H."/>
            <person name="Mochizuki J."/>
            <person name="Kanda M."/>
            <person name="Watanabe T."/>
            <person name="Fukui M."/>
        </authorList>
    </citation>
    <scope>NUCLEOTIDE SEQUENCE</scope>
    <source>
        <strain evidence="1">Am19</strain>
    </source>
</reference>
<accession>A0ABM7MAS2</accession>
<sequence length="61" mass="7408">MRSVRFVMSLPFIDCRIALQEFPRTAHFTRFKAQPLILRSDFYEINTRYILYGTALKSWYK</sequence>
<keyword evidence="2" id="KW-1185">Reference proteome</keyword>
<proteinExistence type="predicted"/>
<evidence type="ECO:0000313" key="2">
    <source>
        <dbReference type="Proteomes" id="UP001054820"/>
    </source>
</evidence>
<name>A0ABM7MAS2_9GAMM</name>
<protein>
    <submittedName>
        <fullName evidence="1">Uncharacterized protein</fullName>
    </submittedName>
</protein>
<dbReference type="EMBL" id="AP024202">
    <property type="protein sequence ID" value="BCN92436.1"/>
    <property type="molecule type" value="Genomic_DNA"/>
</dbReference>